<dbReference type="PANTHER" id="PTHR13271:SF34">
    <property type="entry name" value="N-LYSINE METHYLTRANSFERASE SETD6"/>
    <property type="match status" value="1"/>
</dbReference>
<evidence type="ECO:0000256" key="1">
    <source>
        <dbReference type="PIRNR" id="PIRNR011771"/>
    </source>
</evidence>
<feature type="signal peptide" evidence="2">
    <location>
        <begin position="1"/>
        <end position="17"/>
    </location>
</feature>
<dbReference type="AlphaFoldDB" id="A0A2I0VBQ2"/>
<keyword evidence="1 4" id="KW-0808">Transferase</keyword>
<evidence type="ECO:0000256" key="2">
    <source>
        <dbReference type="SAM" id="SignalP"/>
    </source>
</evidence>
<name>A0A2I0VBQ2_9ASPA</name>
<dbReference type="GO" id="GO:0032259">
    <property type="term" value="P:methylation"/>
    <property type="evidence" value="ECO:0007669"/>
    <property type="project" value="UniProtKB-KW"/>
</dbReference>
<keyword evidence="1" id="KW-0539">Nucleus</keyword>
<protein>
    <recommendedName>
        <fullName evidence="1">N-lysine methyltransferase</fullName>
        <ecNumber evidence="1">2.1.1.-</ecNumber>
    </recommendedName>
</protein>
<dbReference type="SUPFAM" id="SSF82199">
    <property type="entry name" value="SET domain"/>
    <property type="match status" value="1"/>
</dbReference>
<dbReference type="EMBL" id="KZ503875">
    <property type="protein sequence ID" value="PKU60844.1"/>
    <property type="molecule type" value="Genomic_DNA"/>
</dbReference>
<dbReference type="Gene3D" id="3.90.1410.10">
    <property type="entry name" value="set domain protein methyltransferase, domain 1"/>
    <property type="match status" value="1"/>
</dbReference>
<evidence type="ECO:0000259" key="3">
    <source>
        <dbReference type="PROSITE" id="PS50280"/>
    </source>
</evidence>
<evidence type="ECO:0000313" key="4">
    <source>
        <dbReference type="EMBL" id="PKU60844.1"/>
    </source>
</evidence>
<comment type="subcellular location">
    <subcellularLocation>
        <location evidence="1">Nucleus</location>
    </subcellularLocation>
</comment>
<feature type="domain" description="SET" evidence="3">
    <location>
        <begin position="44"/>
        <end position="290"/>
    </location>
</feature>
<keyword evidence="1 4" id="KW-0489">Methyltransferase</keyword>
<reference evidence="4 5" key="2">
    <citation type="journal article" date="2017" name="Nature">
        <title>The Apostasia genome and the evolution of orchids.</title>
        <authorList>
            <person name="Zhang G.Q."/>
            <person name="Liu K.W."/>
            <person name="Li Z."/>
            <person name="Lohaus R."/>
            <person name="Hsiao Y.Y."/>
            <person name="Niu S.C."/>
            <person name="Wang J.Y."/>
            <person name="Lin Y.C."/>
            <person name="Xu Q."/>
            <person name="Chen L.J."/>
            <person name="Yoshida K."/>
            <person name="Fujiwara S."/>
            <person name="Wang Z.W."/>
            <person name="Zhang Y.Q."/>
            <person name="Mitsuda N."/>
            <person name="Wang M."/>
            <person name="Liu G.H."/>
            <person name="Pecoraro L."/>
            <person name="Huang H.X."/>
            <person name="Xiao X.J."/>
            <person name="Lin M."/>
            <person name="Wu X.Y."/>
            <person name="Wu W.L."/>
            <person name="Chen Y.Y."/>
            <person name="Chang S.B."/>
            <person name="Sakamoto S."/>
            <person name="Ohme-Takagi M."/>
            <person name="Yagi M."/>
            <person name="Zeng S.J."/>
            <person name="Shen C.Y."/>
            <person name="Yeh C.M."/>
            <person name="Luo Y.B."/>
            <person name="Tsai W.C."/>
            <person name="Van de Peer Y."/>
            <person name="Liu Z.J."/>
        </authorList>
    </citation>
    <scope>NUCLEOTIDE SEQUENCE [LARGE SCALE GENOMIC DNA]</scope>
    <source>
        <tissue evidence="4">The whole plant</tissue>
    </source>
</reference>
<keyword evidence="1" id="KW-0949">S-adenosyl-L-methionine</keyword>
<keyword evidence="5" id="KW-1185">Reference proteome</keyword>
<dbReference type="PANTHER" id="PTHR13271">
    <property type="entry name" value="UNCHARACTERIZED PUTATIVE METHYLTRANSFERASE"/>
    <property type="match status" value="1"/>
</dbReference>
<dbReference type="Proteomes" id="UP000233837">
    <property type="component" value="Unassembled WGS sequence"/>
</dbReference>
<dbReference type="InterPro" id="IPR050600">
    <property type="entry name" value="SETD3_SETD6_MTase"/>
</dbReference>
<dbReference type="InterPro" id="IPR011383">
    <property type="entry name" value="N-lys_methylase_SETD6"/>
</dbReference>
<proteinExistence type="inferred from homology"/>
<comment type="similarity">
    <text evidence="1">Belongs to the class V-like SAM-binding methyltransferase superfamily. Histone-lysine methyltransferase family. SETD6 subfamily.</text>
</comment>
<comment type="function">
    <text evidence="1">Protein-lysine N-methyltransferase.</text>
</comment>
<keyword evidence="2" id="KW-0732">Signal</keyword>
<dbReference type="PROSITE" id="PS50280">
    <property type="entry name" value="SET"/>
    <property type="match status" value="1"/>
</dbReference>
<feature type="chain" id="PRO_5014183677" description="N-lysine methyltransferase" evidence="2">
    <location>
        <begin position="18"/>
        <end position="505"/>
    </location>
</feature>
<dbReference type="GO" id="GO:0005634">
    <property type="term" value="C:nucleus"/>
    <property type="evidence" value="ECO:0007669"/>
    <property type="project" value="UniProtKB-SubCell"/>
</dbReference>
<dbReference type="InterPro" id="IPR001214">
    <property type="entry name" value="SET_dom"/>
</dbReference>
<sequence length="505" mass="57471">MSRYALFLARILRVALLVHDSFRSRRRLRAFKRWMKSQGFVYSDALEFVDSIDSGISVRALCDLKEGDLVATIPKSSCLTIRTSGISSVIEDAGLGGFLGLAMALMYERSLGAASPWEGYLQLLPERECVPLVWSLEEVDTLLVGTELHKIIIEDKKFLYEDWKEYIEPLIQSRPLEIDPNSFGIEQYFSAKSLIASRSFQIDGYHGSGMVPLADLFNHKTGAENVHFTLTSSSSDSDDDIDTDIFYAFDDEKPSVKNFTNTSVGDPIGTLEMVVVKEVEAGGEVFNTYGSMGNAALLHRYGFTELENPYNIVNIDLYLVLSWFSSSYSNRYVRTRLGLWRKLNYSGCSSQNSEYFEVSSDGEPQMELLILLYIFLSENIYQKLDSVVDSLIEANEDDKMIKLLELIKTDCEHKLEDFREVLLTDNVCQALISLADVRESLYGLTSLQEDISRLLNCCELMESKLYHSLVLRVGERKILAKLRAYARNHFRAVKRRRVRKSARRC</sequence>
<dbReference type="PIRSF" id="PIRSF011771">
    <property type="entry name" value="RMS1_SET"/>
    <property type="match status" value="1"/>
</dbReference>
<reference evidence="4 5" key="1">
    <citation type="journal article" date="2016" name="Sci. Rep.">
        <title>The Dendrobium catenatum Lindl. genome sequence provides insights into polysaccharide synthase, floral development and adaptive evolution.</title>
        <authorList>
            <person name="Zhang G.Q."/>
            <person name="Xu Q."/>
            <person name="Bian C."/>
            <person name="Tsai W.C."/>
            <person name="Yeh C.M."/>
            <person name="Liu K.W."/>
            <person name="Yoshida K."/>
            <person name="Zhang L.S."/>
            <person name="Chang S.B."/>
            <person name="Chen F."/>
            <person name="Shi Y."/>
            <person name="Su Y.Y."/>
            <person name="Zhang Y.Q."/>
            <person name="Chen L.J."/>
            <person name="Yin Y."/>
            <person name="Lin M."/>
            <person name="Huang H."/>
            <person name="Deng H."/>
            <person name="Wang Z.W."/>
            <person name="Zhu S.L."/>
            <person name="Zhao X."/>
            <person name="Deng C."/>
            <person name="Niu S.C."/>
            <person name="Huang J."/>
            <person name="Wang M."/>
            <person name="Liu G.H."/>
            <person name="Yang H.J."/>
            <person name="Xiao X.J."/>
            <person name="Hsiao Y.Y."/>
            <person name="Wu W.L."/>
            <person name="Chen Y.Y."/>
            <person name="Mitsuda N."/>
            <person name="Ohme-Takagi M."/>
            <person name="Luo Y.B."/>
            <person name="Van de Peer Y."/>
            <person name="Liu Z.J."/>
        </authorList>
    </citation>
    <scope>NUCLEOTIDE SEQUENCE [LARGE SCALE GENOMIC DNA]</scope>
    <source>
        <tissue evidence="4">The whole plant</tissue>
    </source>
</reference>
<dbReference type="InterPro" id="IPR046341">
    <property type="entry name" value="SET_dom_sf"/>
</dbReference>
<evidence type="ECO:0000313" key="5">
    <source>
        <dbReference type="Proteomes" id="UP000233837"/>
    </source>
</evidence>
<organism evidence="4 5">
    <name type="scientific">Dendrobium catenatum</name>
    <dbReference type="NCBI Taxonomy" id="906689"/>
    <lineage>
        <taxon>Eukaryota</taxon>
        <taxon>Viridiplantae</taxon>
        <taxon>Streptophyta</taxon>
        <taxon>Embryophyta</taxon>
        <taxon>Tracheophyta</taxon>
        <taxon>Spermatophyta</taxon>
        <taxon>Magnoliopsida</taxon>
        <taxon>Liliopsida</taxon>
        <taxon>Asparagales</taxon>
        <taxon>Orchidaceae</taxon>
        <taxon>Epidendroideae</taxon>
        <taxon>Malaxideae</taxon>
        <taxon>Dendrobiinae</taxon>
        <taxon>Dendrobium</taxon>
    </lineage>
</organism>
<gene>
    <name evidence="4" type="primary">RBCMT</name>
    <name evidence="4" type="ORF">MA16_Dca015388</name>
</gene>
<accession>A0A2I0VBQ2</accession>
<dbReference type="EC" id="2.1.1.-" evidence="1"/>
<dbReference type="GO" id="GO:0016279">
    <property type="term" value="F:protein-lysine N-methyltransferase activity"/>
    <property type="evidence" value="ECO:0007669"/>
    <property type="project" value="UniProtKB-UniRule"/>
</dbReference>